<sequence length="333" mass="35372">MTTMPAVGSFAGLPVDDPDSLRDIEIAVPELRPHDILVRVLAVSVNPVDVKRRAALPVSRTPVILGHDAAGIVEAVGPAVTTFEVVDEVWYAGDISRPGTNAQFHAVDERIAARKPQSLSFDAAAALPLTTITAWETLFERFALTADSTGDLLVLGGGGGVGSIMIQLAKALTGVRVIATAGRADSRAWALEMGADVVIDHHHLGDEAIAAAPEGIDYVFSPHSAGNIDNFARIVRPFGHITAIDEPPGLDLLALKQKSIAWHWELMFTRPLFGSDLTYQQNLLTRTAQLVDAGVLRSTATTVLSGLDAARLRDAHRAVESGHTTGKVVVART</sequence>
<dbReference type="InterPro" id="IPR013154">
    <property type="entry name" value="ADH-like_N"/>
</dbReference>
<proteinExistence type="inferred from homology"/>
<dbReference type="EMBL" id="NGAF01000003">
    <property type="protein sequence ID" value="OXR46015.1"/>
    <property type="molecule type" value="Genomic_DNA"/>
</dbReference>
<dbReference type="Pfam" id="PF08240">
    <property type="entry name" value="ADH_N"/>
    <property type="match status" value="1"/>
</dbReference>
<dbReference type="PANTHER" id="PTHR44154">
    <property type="entry name" value="QUINONE OXIDOREDUCTASE"/>
    <property type="match status" value="1"/>
</dbReference>
<protein>
    <recommendedName>
        <fullName evidence="2">Zinc-type alcohol dehydrogenase-like protein</fullName>
    </recommendedName>
</protein>
<dbReference type="Gene3D" id="3.90.180.10">
    <property type="entry name" value="Medium-chain alcohol dehydrogenases, catalytic domain"/>
    <property type="match status" value="1"/>
</dbReference>
<gene>
    <name evidence="4" type="ORF">B7C42_02308</name>
</gene>
<keyword evidence="5" id="KW-1185">Reference proteome</keyword>
<dbReference type="NCBIfam" id="TIGR02817">
    <property type="entry name" value="adh_fam_1"/>
    <property type="match status" value="1"/>
</dbReference>
<reference evidence="4 5" key="1">
    <citation type="submission" date="2017-07" db="EMBL/GenBank/DDBJ databases">
        <title>First draft Genome Sequence of Nocardia cerradoensis isolated from human infection.</title>
        <authorList>
            <person name="Carrasco G."/>
        </authorList>
    </citation>
    <scope>NUCLEOTIDE SEQUENCE [LARGE SCALE GENOMIC DNA]</scope>
    <source>
        <strain evidence="4 5">CNM20130759</strain>
    </source>
</reference>
<dbReference type="InterPro" id="IPR014182">
    <property type="entry name" value="ADH_Zn_typ-1"/>
</dbReference>
<keyword evidence="2" id="KW-0862">Zinc</keyword>
<dbReference type="GO" id="GO:0008270">
    <property type="term" value="F:zinc ion binding"/>
    <property type="evidence" value="ECO:0007669"/>
    <property type="project" value="InterPro"/>
</dbReference>
<keyword evidence="2" id="KW-0479">Metal-binding</keyword>
<evidence type="ECO:0000313" key="4">
    <source>
        <dbReference type="EMBL" id="OXR46015.1"/>
    </source>
</evidence>
<dbReference type="InterPro" id="IPR020843">
    <property type="entry name" value="ER"/>
</dbReference>
<comment type="caution">
    <text evidence="4">The sequence shown here is derived from an EMBL/GenBank/DDBJ whole genome shotgun (WGS) entry which is preliminary data.</text>
</comment>
<dbReference type="Pfam" id="PF13602">
    <property type="entry name" value="ADH_zinc_N_2"/>
    <property type="match status" value="1"/>
</dbReference>
<dbReference type="RefSeq" id="WP_039781966.1">
    <property type="nucleotide sequence ID" value="NZ_JAAXOR010000001.1"/>
</dbReference>
<dbReference type="InterPro" id="IPR011032">
    <property type="entry name" value="GroES-like_sf"/>
</dbReference>
<dbReference type="Proteomes" id="UP000215506">
    <property type="component" value="Unassembled WGS sequence"/>
</dbReference>
<dbReference type="InterPro" id="IPR051603">
    <property type="entry name" value="Zinc-ADH_QOR/CCCR"/>
</dbReference>
<evidence type="ECO:0000256" key="1">
    <source>
        <dbReference type="ARBA" id="ARBA00022857"/>
    </source>
</evidence>
<dbReference type="AlphaFoldDB" id="A0A231HAZ4"/>
<accession>A0A231HAZ4</accession>
<organism evidence="4 5">
    <name type="scientific">Nocardia cerradoensis</name>
    <dbReference type="NCBI Taxonomy" id="85688"/>
    <lineage>
        <taxon>Bacteria</taxon>
        <taxon>Bacillati</taxon>
        <taxon>Actinomycetota</taxon>
        <taxon>Actinomycetes</taxon>
        <taxon>Mycobacteriales</taxon>
        <taxon>Nocardiaceae</taxon>
        <taxon>Nocardia</taxon>
    </lineage>
</organism>
<dbReference type="PANTHER" id="PTHR44154:SF1">
    <property type="entry name" value="QUINONE OXIDOREDUCTASE"/>
    <property type="match status" value="1"/>
</dbReference>
<dbReference type="Gene3D" id="3.40.50.720">
    <property type="entry name" value="NAD(P)-binding Rossmann-like Domain"/>
    <property type="match status" value="1"/>
</dbReference>
<feature type="domain" description="Enoyl reductase (ER)" evidence="3">
    <location>
        <begin position="16"/>
        <end position="330"/>
    </location>
</feature>
<dbReference type="SUPFAM" id="SSF50129">
    <property type="entry name" value="GroES-like"/>
    <property type="match status" value="1"/>
</dbReference>
<keyword evidence="1" id="KW-0521">NADP</keyword>
<dbReference type="SMART" id="SM00829">
    <property type="entry name" value="PKS_ER"/>
    <property type="match status" value="1"/>
</dbReference>
<evidence type="ECO:0000259" key="3">
    <source>
        <dbReference type="SMART" id="SM00829"/>
    </source>
</evidence>
<keyword evidence="2" id="KW-0560">Oxidoreductase</keyword>
<evidence type="ECO:0000256" key="2">
    <source>
        <dbReference type="RuleBase" id="RU364000"/>
    </source>
</evidence>
<dbReference type="GO" id="GO:0016491">
    <property type="term" value="F:oxidoreductase activity"/>
    <property type="evidence" value="ECO:0007669"/>
    <property type="project" value="UniProtKB-KW"/>
</dbReference>
<dbReference type="InterPro" id="IPR036291">
    <property type="entry name" value="NAD(P)-bd_dom_sf"/>
</dbReference>
<comment type="similarity">
    <text evidence="2">Belongs to the zinc-containing alcohol dehydrogenase family. Quinone oxidoreductase subfamily.</text>
</comment>
<dbReference type="CDD" id="cd08252">
    <property type="entry name" value="AL_MDR"/>
    <property type="match status" value="1"/>
</dbReference>
<evidence type="ECO:0000313" key="5">
    <source>
        <dbReference type="Proteomes" id="UP000215506"/>
    </source>
</evidence>
<dbReference type="SUPFAM" id="SSF51735">
    <property type="entry name" value="NAD(P)-binding Rossmann-fold domains"/>
    <property type="match status" value="1"/>
</dbReference>
<name>A0A231HAZ4_9NOCA</name>